<evidence type="ECO:0000313" key="1">
    <source>
        <dbReference type="EMBL" id="QDU59678.1"/>
    </source>
</evidence>
<gene>
    <name evidence="1" type="ORF">Pan216_05100</name>
</gene>
<sequence length="150" mass="16161">MPCRRVRRFTFGKRDLFVVALVLGTSLPLLGCQYGHAGPELAETVGFVTWKGEPLAGAMVAFIPDRERGTSGPMAIGVTDREGRYTLVTSGTRSGAILGEHRVSISLSADPYSDMPPTQTLPMRYADETTSGLTAHVVASKTNTLDFDLK</sequence>
<name>A0A518AY71_9BACT</name>
<organism evidence="1 2">
    <name type="scientific">Kolteria novifilia</name>
    <dbReference type="NCBI Taxonomy" id="2527975"/>
    <lineage>
        <taxon>Bacteria</taxon>
        <taxon>Pseudomonadati</taxon>
        <taxon>Planctomycetota</taxon>
        <taxon>Planctomycetia</taxon>
        <taxon>Kolteriales</taxon>
        <taxon>Kolteriaceae</taxon>
        <taxon>Kolteria</taxon>
    </lineage>
</organism>
<dbReference type="OrthoDB" id="279896at2"/>
<reference evidence="1 2" key="1">
    <citation type="submission" date="2019-02" db="EMBL/GenBank/DDBJ databases">
        <title>Deep-cultivation of Planctomycetes and their phenomic and genomic characterization uncovers novel biology.</title>
        <authorList>
            <person name="Wiegand S."/>
            <person name="Jogler M."/>
            <person name="Boedeker C."/>
            <person name="Pinto D."/>
            <person name="Vollmers J."/>
            <person name="Rivas-Marin E."/>
            <person name="Kohn T."/>
            <person name="Peeters S.H."/>
            <person name="Heuer A."/>
            <person name="Rast P."/>
            <person name="Oberbeckmann S."/>
            <person name="Bunk B."/>
            <person name="Jeske O."/>
            <person name="Meyerdierks A."/>
            <person name="Storesund J.E."/>
            <person name="Kallscheuer N."/>
            <person name="Luecker S."/>
            <person name="Lage O.M."/>
            <person name="Pohl T."/>
            <person name="Merkel B.J."/>
            <person name="Hornburger P."/>
            <person name="Mueller R.-W."/>
            <person name="Bruemmer F."/>
            <person name="Labrenz M."/>
            <person name="Spormann A.M."/>
            <person name="Op den Camp H."/>
            <person name="Overmann J."/>
            <person name="Amann R."/>
            <person name="Jetten M.S.M."/>
            <person name="Mascher T."/>
            <person name="Medema M.H."/>
            <person name="Devos D.P."/>
            <person name="Kaster A.-K."/>
            <person name="Ovreas L."/>
            <person name="Rohde M."/>
            <person name="Galperin M.Y."/>
            <person name="Jogler C."/>
        </authorList>
    </citation>
    <scope>NUCLEOTIDE SEQUENCE [LARGE SCALE GENOMIC DNA]</scope>
    <source>
        <strain evidence="1 2">Pan216</strain>
    </source>
</reference>
<proteinExistence type="predicted"/>
<accession>A0A518AY71</accession>
<dbReference type="EMBL" id="CP036279">
    <property type="protein sequence ID" value="QDU59678.1"/>
    <property type="molecule type" value="Genomic_DNA"/>
</dbReference>
<evidence type="ECO:0000313" key="2">
    <source>
        <dbReference type="Proteomes" id="UP000317093"/>
    </source>
</evidence>
<dbReference type="RefSeq" id="WP_145254334.1">
    <property type="nucleotide sequence ID" value="NZ_CP036279.1"/>
</dbReference>
<dbReference type="AlphaFoldDB" id="A0A518AY71"/>
<keyword evidence="2" id="KW-1185">Reference proteome</keyword>
<evidence type="ECO:0008006" key="3">
    <source>
        <dbReference type="Google" id="ProtNLM"/>
    </source>
</evidence>
<dbReference type="KEGG" id="knv:Pan216_05100"/>
<protein>
    <recommendedName>
        <fullName evidence="3">Nickel uptake substrate-specific transmembrane region</fullName>
    </recommendedName>
</protein>
<dbReference type="Proteomes" id="UP000317093">
    <property type="component" value="Chromosome"/>
</dbReference>